<dbReference type="SUPFAM" id="SSF55048">
    <property type="entry name" value="Probable ACP-binding domain of malonyl-CoA ACP transacylase"/>
    <property type="match status" value="1"/>
</dbReference>
<keyword evidence="2" id="KW-0808">Transferase</keyword>
<feature type="domain" description="Malonyl-CoA:ACP transacylase (MAT)" evidence="5">
    <location>
        <begin position="5"/>
        <end position="311"/>
    </location>
</feature>
<evidence type="ECO:0000256" key="1">
    <source>
        <dbReference type="ARBA" id="ARBA00013258"/>
    </source>
</evidence>
<keyword evidence="3" id="KW-0012">Acyltransferase</keyword>
<dbReference type="InterPro" id="IPR001227">
    <property type="entry name" value="Ac_transferase_dom_sf"/>
</dbReference>
<dbReference type="PANTHER" id="PTHR42681">
    <property type="entry name" value="MALONYL-COA-ACYL CARRIER PROTEIN TRANSACYLASE, MITOCHONDRIAL"/>
    <property type="match status" value="1"/>
</dbReference>
<reference evidence="6" key="1">
    <citation type="submission" date="2020-05" db="EMBL/GenBank/DDBJ databases">
        <authorList>
            <person name="Chiriac C."/>
            <person name="Salcher M."/>
            <person name="Ghai R."/>
            <person name="Kavagutti S V."/>
        </authorList>
    </citation>
    <scope>NUCLEOTIDE SEQUENCE</scope>
</reference>
<dbReference type="InterPro" id="IPR016036">
    <property type="entry name" value="Malonyl_transacylase_ACP-bd"/>
</dbReference>
<dbReference type="GO" id="GO:0006633">
    <property type="term" value="P:fatty acid biosynthetic process"/>
    <property type="evidence" value="ECO:0007669"/>
    <property type="project" value="TreeGrafter"/>
</dbReference>
<evidence type="ECO:0000256" key="3">
    <source>
        <dbReference type="ARBA" id="ARBA00023315"/>
    </source>
</evidence>
<dbReference type="GO" id="GO:0005829">
    <property type="term" value="C:cytosol"/>
    <property type="evidence" value="ECO:0007669"/>
    <property type="project" value="TreeGrafter"/>
</dbReference>
<evidence type="ECO:0000259" key="5">
    <source>
        <dbReference type="SMART" id="SM00827"/>
    </source>
</evidence>
<comment type="catalytic activity">
    <reaction evidence="4">
        <text>holo-[ACP] + malonyl-CoA = malonyl-[ACP] + CoA</text>
        <dbReference type="Rhea" id="RHEA:41792"/>
        <dbReference type="Rhea" id="RHEA-COMP:9623"/>
        <dbReference type="Rhea" id="RHEA-COMP:9685"/>
        <dbReference type="ChEBI" id="CHEBI:57287"/>
        <dbReference type="ChEBI" id="CHEBI:57384"/>
        <dbReference type="ChEBI" id="CHEBI:64479"/>
        <dbReference type="ChEBI" id="CHEBI:78449"/>
        <dbReference type="EC" id="2.3.1.39"/>
    </reaction>
</comment>
<dbReference type="SMART" id="SM00827">
    <property type="entry name" value="PKS_AT"/>
    <property type="match status" value="1"/>
</dbReference>
<evidence type="ECO:0000313" key="6">
    <source>
        <dbReference type="EMBL" id="CAB4843331.1"/>
    </source>
</evidence>
<evidence type="ECO:0000256" key="4">
    <source>
        <dbReference type="ARBA" id="ARBA00048462"/>
    </source>
</evidence>
<dbReference type="PANTHER" id="PTHR42681:SF1">
    <property type="entry name" value="MALONYL-COA-ACYL CARRIER PROTEIN TRANSACYLASE, MITOCHONDRIAL"/>
    <property type="match status" value="1"/>
</dbReference>
<dbReference type="EMBL" id="CAFAZX010000043">
    <property type="protein sequence ID" value="CAB4843331.1"/>
    <property type="molecule type" value="Genomic_DNA"/>
</dbReference>
<proteinExistence type="predicted"/>
<accession>A0A6J7BDX0</accession>
<dbReference type="AlphaFoldDB" id="A0A6J7BDX0"/>
<dbReference type="EC" id="2.3.1.39" evidence="1"/>
<dbReference type="Pfam" id="PF00698">
    <property type="entry name" value="Acyl_transf_1"/>
    <property type="match status" value="1"/>
</dbReference>
<dbReference type="Gene3D" id="3.30.70.250">
    <property type="entry name" value="Malonyl-CoA ACP transacylase, ACP-binding"/>
    <property type="match status" value="1"/>
</dbReference>
<gene>
    <name evidence="6" type="ORF">UFOPK3241_00833</name>
</gene>
<dbReference type="Gene3D" id="3.40.366.10">
    <property type="entry name" value="Malonyl-Coenzyme A Acyl Carrier Protein, domain 2"/>
    <property type="match status" value="1"/>
</dbReference>
<dbReference type="InterPro" id="IPR050858">
    <property type="entry name" value="Mal-CoA-ACP_Trans/PKS_FabD"/>
</dbReference>
<organism evidence="6">
    <name type="scientific">freshwater metagenome</name>
    <dbReference type="NCBI Taxonomy" id="449393"/>
    <lineage>
        <taxon>unclassified sequences</taxon>
        <taxon>metagenomes</taxon>
        <taxon>ecological metagenomes</taxon>
    </lineage>
</organism>
<dbReference type="GO" id="GO:0004314">
    <property type="term" value="F:[acyl-carrier-protein] S-malonyltransferase activity"/>
    <property type="evidence" value="ECO:0007669"/>
    <property type="project" value="UniProtKB-EC"/>
</dbReference>
<evidence type="ECO:0000256" key="2">
    <source>
        <dbReference type="ARBA" id="ARBA00022679"/>
    </source>
</evidence>
<dbReference type="SUPFAM" id="SSF52151">
    <property type="entry name" value="FabD/lysophospholipase-like"/>
    <property type="match status" value="1"/>
</dbReference>
<protein>
    <recommendedName>
        <fullName evidence="1">[acyl-carrier-protein] S-malonyltransferase</fullName>
        <ecNumber evidence="1">2.3.1.39</ecNumber>
    </recommendedName>
</protein>
<name>A0A6J7BDX0_9ZZZZ</name>
<sequence length="311" mass="31690">MLAIVAPGQGSQTPGFLNPWLEDSALKDALASYSEVIGLNLGHLGTESGPDEIRDTANAQPLIVAAGLLGMKALGVSARLDVTTGHSVGELTAASIAGVMSNLDAMKLVRERGLAMAVAAAHSTTGMSAVLGGDRDEILTLIARLGLVAANDNGSGQIVAAGDLVALTALADSIPSNARVRALAVSGAFHTHFMAPAVGHLSEFAAGIKVSDPAITIISNKDGANVTDGREVMDRIVAQIANPVRWDLCMATMISHGVTAVLELPPAGTLVGLIKRSMPGVETLALKSPDDLDAARDLIARHAGPTAKATP</sequence>
<dbReference type="InterPro" id="IPR016035">
    <property type="entry name" value="Acyl_Trfase/lysoPLipase"/>
</dbReference>
<dbReference type="InterPro" id="IPR014043">
    <property type="entry name" value="Acyl_transferase_dom"/>
</dbReference>